<comment type="function">
    <text evidence="10">Catalyzes the anaerobic formation of alpha-ketobutyrate and ammonia from threonine in a two-step reaction. The first step involved a dehydration of threonine and a production of enamine intermediates (aminocrotonate), which tautomerizes to its imine form (iminobutyrate). Both intermediates are unstable and short-lived. The second step is the nonenzymatic hydrolysis of the enamine/imine intermediates to form 2-ketobutyrate and free ammonia. In the low water environment of the cell, the second step is accelerated by RidA.</text>
</comment>
<organism evidence="12 13">
    <name type="scientific">Nocardioides luteus</name>
    <dbReference type="NCBI Taxonomy" id="1844"/>
    <lineage>
        <taxon>Bacteria</taxon>
        <taxon>Bacillati</taxon>
        <taxon>Actinomycetota</taxon>
        <taxon>Actinomycetes</taxon>
        <taxon>Propionibacteriales</taxon>
        <taxon>Nocardioidaceae</taxon>
        <taxon>Nocardioides</taxon>
    </lineage>
</organism>
<evidence type="ECO:0000313" key="12">
    <source>
        <dbReference type="EMBL" id="GLJ69855.1"/>
    </source>
</evidence>
<dbReference type="RefSeq" id="WP_189118273.1">
    <property type="nucleotide sequence ID" value="NZ_BMRK01000006.1"/>
</dbReference>
<comment type="similarity">
    <text evidence="4 10">Belongs to the serine/threonine dehydratase family.</text>
</comment>
<dbReference type="InterPro" id="IPR045865">
    <property type="entry name" value="ACT-like_dom_sf"/>
</dbReference>
<proteinExistence type="inferred from homology"/>
<accession>A0ABQ5T1W5</accession>
<comment type="catalytic activity">
    <reaction evidence="1 10">
        <text>L-threonine = 2-oxobutanoate + NH4(+)</text>
        <dbReference type="Rhea" id="RHEA:22108"/>
        <dbReference type="ChEBI" id="CHEBI:16763"/>
        <dbReference type="ChEBI" id="CHEBI:28938"/>
        <dbReference type="ChEBI" id="CHEBI:57926"/>
        <dbReference type="EC" id="4.3.1.19"/>
    </reaction>
</comment>
<dbReference type="InterPro" id="IPR036052">
    <property type="entry name" value="TrpB-like_PALP_sf"/>
</dbReference>
<dbReference type="CDD" id="cd01562">
    <property type="entry name" value="Thr-dehyd"/>
    <property type="match status" value="1"/>
</dbReference>
<dbReference type="Gene3D" id="3.40.1020.10">
    <property type="entry name" value="Biosynthetic Threonine Deaminase, Domain 3"/>
    <property type="match status" value="1"/>
</dbReference>
<dbReference type="NCBIfam" id="NF006390">
    <property type="entry name" value="PRK08639.1"/>
    <property type="match status" value="1"/>
</dbReference>
<evidence type="ECO:0000256" key="1">
    <source>
        <dbReference type="ARBA" id="ARBA00001274"/>
    </source>
</evidence>
<dbReference type="PROSITE" id="PS51672">
    <property type="entry name" value="ACT_LIKE"/>
    <property type="match status" value="1"/>
</dbReference>
<protein>
    <recommendedName>
        <fullName evidence="10">L-threonine dehydratase</fullName>
        <ecNumber evidence="10">4.3.1.19</ecNumber>
    </recommendedName>
    <alternativeName>
        <fullName evidence="10">Threonine deaminase</fullName>
    </alternativeName>
</protein>
<evidence type="ECO:0000256" key="4">
    <source>
        <dbReference type="ARBA" id="ARBA00010869"/>
    </source>
</evidence>
<dbReference type="Proteomes" id="UP001142292">
    <property type="component" value="Unassembled WGS sequence"/>
</dbReference>
<dbReference type="InterPro" id="IPR001721">
    <property type="entry name" value="TD_ACT-like"/>
</dbReference>
<evidence type="ECO:0000256" key="5">
    <source>
        <dbReference type="ARBA" id="ARBA00022605"/>
    </source>
</evidence>
<keyword evidence="6 10" id="KW-0412">Isoleucine biosynthesis</keyword>
<comment type="caution">
    <text evidence="12">The sequence shown here is derived from an EMBL/GenBank/DDBJ whole genome shotgun (WGS) entry which is preliminary data.</text>
</comment>
<keyword evidence="5 10" id="KW-0028">Amino-acid biosynthesis</keyword>
<dbReference type="InterPro" id="IPR050147">
    <property type="entry name" value="Ser/Thr_Dehydratase"/>
</dbReference>
<dbReference type="PANTHER" id="PTHR48078">
    <property type="entry name" value="THREONINE DEHYDRATASE, MITOCHONDRIAL-RELATED"/>
    <property type="match status" value="1"/>
</dbReference>
<dbReference type="EMBL" id="BSEL01000007">
    <property type="protein sequence ID" value="GLJ69855.1"/>
    <property type="molecule type" value="Genomic_DNA"/>
</dbReference>
<keyword evidence="13" id="KW-1185">Reference proteome</keyword>
<dbReference type="EC" id="4.3.1.19" evidence="10"/>
<comment type="subunit">
    <text evidence="10">Homotetramer.</text>
</comment>
<comment type="cofactor">
    <cofactor evidence="2 10">
        <name>pyridoxal 5'-phosphate</name>
        <dbReference type="ChEBI" id="CHEBI:597326"/>
    </cofactor>
</comment>
<feature type="domain" description="ACT-like" evidence="11">
    <location>
        <begin position="339"/>
        <end position="413"/>
    </location>
</feature>
<keyword evidence="8 10" id="KW-0456">Lyase</keyword>
<dbReference type="InterPro" id="IPR001926">
    <property type="entry name" value="TrpB-like_PALP"/>
</dbReference>
<evidence type="ECO:0000313" key="13">
    <source>
        <dbReference type="Proteomes" id="UP001142292"/>
    </source>
</evidence>
<dbReference type="SUPFAM" id="SSF55021">
    <property type="entry name" value="ACT-like"/>
    <property type="match status" value="1"/>
</dbReference>
<keyword evidence="9 10" id="KW-0100">Branched-chain amino acid biosynthesis</keyword>
<evidence type="ECO:0000256" key="6">
    <source>
        <dbReference type="ARBA" id="ARBA00022624"/>
    </source>
</evidence>
<comment type="pathway">
    <text evidence="3 10">Amino-acid biosynthesis; L-isoleucine biosynthesis; 2-oxobutanoate from L-threonine: step 1/1.</text>
</comment>
<gene>
    <name evidence="10 12" type="primary">ilvA</name>
    <name evidence="12" type="ORF">GCM10017579_38910</name>
</gene>
<evidence type="ECO:0000256" key="10">
    <source>
        <dbReference type="RuleBase" id="RU362012"/>
    </source>
</evidence>
<evidence type="ECO:0000256" key="8">
    <source>
        <dbReference type="ARBA" id="ARBA00023239"/>
    </source>
</evidence>
<evidence type="ECO:0000256" key="9">
    <source>
        <dbReference type="ARBA" id="ARBA00023304"/>
    </source>
</evidence>
<evidence type="ECO:0000256" key="7">
    <source>
        <dbReference type="ARBA" id="ARBA00022898"/>
    </source>
</evidence>
<dbReference type="Pfam" id="PF00585">
    <property type="entry name" value="Thr_dehydrat_C"/>
    <property type="match status" value="1"/>
</dbReference>
<reference evidence="12" key="1">
    <citation type="journal article" date="2014" name="Int. J. Syst. Evol. Microbiol.">
        <title>Complete genome of a new Firmicutes species belonging to the dominant human colonic microbiota ('Ruminococcus bicirculans') reveals two chromosomes and a selective capacity to utilize plant glucans.</title>
        <authorList>
            <consortium name="NISC Comparative Sequencing Program"/>
            <person name="Wegmann U."/>
            <person name="Louis P."/>
            <person name="Goesmann A."/>
            <person name="Henrissat B."/>
            <person name="Duncan S.H."/>
            <person name="Flint H.J."/>
        </authorList>
    </citation>
    <scope>NUCLEOTIDE SEQUENCE</scope>
    <source>
        <strain evidence="12">VKM Ac-1246</strain>
    </source>
</reference>
<sequence>MSESGAVLLKSPAVTPAAIEEAAARTIATRTSVERSVRLSQRYAAEVLLKREDLQLGRSYKVRGAYNLMSTLSAEELERGVVCASAGNHAQGVAISCARLGVPGHIVVPTNTPKQKRDRITALGGEHVTLTLHGSTYDEASAYAYELGRGLGATYVSAFDDPRTIAGQGTVGHELTAQIAEPLDVLLLPVGGGGLASGVATWVREVWPETRIIGVEPAGAASMAAAIEAGGPVRLDTLDTFVDGAAVATAGKVTYPIVKEYVDELVAVPVGAVCVEMLELYQTEGIIAEPAGALAVAALGQIDLRGAKRVGAILSGGNNDVSRYADVLERALIHQGLRHYFLVSFPQAPGALRGFLDDVLADGEDIVVFEYVKKSNREHGPALIGIDLDSADGLDALLERMGASDLVIERIEPDSPLFTFLH</sequence>
<evidence type="ECO:0000256" key="2">
    <source>
        <dbReference type="ARBA" id="ARBA00001933"/>
    </source>
</evidence>
<reference evidence="12" key="2">
    <citation type="submission" date="2023-01" db="EMBL/GenBank/DDBJ databases">
        <authorList>
            <person name="Sun Q."/>
            <person name="Evtushenko L."/>
        </authorList>
    </citation>
    <scope>NUCLEOTIDE SEQUENCE</scope>
    <source>
        <strain evidence="12">VKM Ac-1246</strain>
    </source>
</reference>
<dbReference type="Gene3D" id="3.40.50.1100">
    <property type="match status" value="2"/>
</dbReference>
<dbReference type="Pfam" id="PF00291">
    <property type="entry name" value="PALP"/>
    <property type="match status" value="1"/>
</dbReference>
<dbReference type="SUPFAM" id="SSF53686">
    <property type="entry name" value="Tryptophan synthase beta subunit-like PLP-dependent enzymes"/>
    <property type="match status" value="1"/>
</dbReference>
<dbReference type="InterPro" id="IPR011820">
    <property type="entry name" value="IlvA"/>
</dbReference>
<evidence type="ECO:0000259" key="11">
    <source>
        <dbReference type="PROSITE" id="PS51672"/>
    </source>
</evidence>
<name>A0ABQ5T1W5_9ACTN</name>
<evidence type="ECO:0000256" key="3">
    <source>
        <dbReference type="ARBA" id="ARBA00004810"/>
    </source>
</evidence>
<dbReference type="PANTHER" id="PTHR48078:SF11">
    <property type="entry name" value="THREONINE DEHYDRATASE, MITOCHONDRIAL"/>
    <property type="match status" value="1"/>
</dbReference>
<dbReference type="InterPro" id="IPR038110">
    <property type="entry name" value="TD_ACT-like_sf"/>
</dbReference>
<keyword evidence="7 10" id="KW-0663">Pyridoxal phosphate</keyword>
<dbReference type="NCBIfam" id="TIGR02079">
    <property type="entry name" value="THD1"/>
    <property type="match status" value="1"/>
</dbReference>